<reference evidence="6 7" key="1">
    <citation type="submission" date="2021-10" db="EMBL/GenBank/DDBJ databases">
        <title>Collection of gut derived symbiotic bacterial strains cultured from healthy donors.</title>
        <authorList>
            <person name="Lin H."/>
            <person name="Littmann E."/>
            <person name="Kohout C."/>
            <person name="Pamer E.G."/>
        </authorList>
    </citation>
    <scope>NUCLEOTIDE SEQUENCE [LARGE SCALE GENOMIC DNA]</scope>
    <source>
        <strain evidence="6 7">DFI.1.165</strain>
    </source>
</reference>
<dbReference type="Proteomes" id="UP001299546">
    <property type="component" value="Unassembled WGS sequence"/>
</dbReference>
<dbReference type="SUPFAM" id="SSF50129">
    <property type="entry name" value="GroES-like"/>
    <property type="match status" value="1"/>
</dbReference>
<dbReference type="InterPro" id="IPR013154">
    <property type="entry name" value="ADH-like_N"/>
</dbReference>
<comment type="similarity">
    <text evidence="4">Belongs to the zinc-containing alcohol dehydrogenase family.</text>
</comment>
<evidence type="ECO:0000256" key="2">
    <source>
        <dbReference type="ARBA" id="ARBA00022833"/>
    </source>
</evidence>
<gene>
    <name evidence="6" type="ORF">LIZ65_16485</name>
</gene>
<dbReference type="PANTHER" id="PTHR43401">
    <property type="entry name" value="L-THREONINE 3-DEHYDROGENASE"/>
    <property type="match status" value="1"/>
</dbReference>
<accession>A0ABS8DKK5</accession>
<dbReference type="Pfam" id="PF00107">
    <property type="entry name" value="ADH_zinc_N"/>
    <property type="match status" value="1"/>
</dbReference>
<dbReference type="SUPFAM" id="SSF51735">
    <property type="entry name" value="NAD(P)-binding Rossmann-fold domains"/>
    <property type="match status" value="1"/>
</dbReference>
<dbReference type="Pfam" id="PF08240">
    <property type="entry name" value="ADH_N"/>
    <property type="match status" value="1"/>
</dbReference>
<dbReference type="InterPro" id="IPR020843">
    <property type="entry name" value="ER"/>
</dbReference>
<organism evidence="6 7">
    <name type="scientific">Bariatricus massiliensis</name>
    <dbReference type="NCBI Taxonomy" id="1745713"/>
    <lineage>
        <taxon>Bacteria</taxon>
        <taxon>Bacillati</taxon>
        <taxon>Bacillota</taxon>
        <taxon>Clostridia</taxon>
        <taxon>Lachnospirales</taxon>
        <taxon>Lachnospiraceae</taxon>
        <taxon>Bariatricus</taxon>
    </lineage>
</organism>
<dbReference type="SMART" id="SM00829">
    <property type="entry name" value="PKS_ER"/>
    <property type="match status" value="1"/>
</dbReference>
<dbReference type="InterPro" id="IPR013149">
    <property type="entry name" value="ADH-like_C"/>
</dbReference>
<dbReference type="PROSITE" id="PS00059">
    <property type="entry name" value="ADH_ZINC"/>
    <property type="match status" value="1"/>
</dbReference>
<proteinExistence type="inferred from homology"/>
<evidence type="ECO:0000256" key="4">
    <source>
        <dbReference type="RuleBase" id="RU361277"/>
    </source>
</evidence>
<evidence type="ECO:0000313" key="6">
    <source>
        <dbReference type="EMBL" id="MCB7388887.1"/>
    </source>
</evidence>
<keyword evidence="1 4" id="KW-0479">Metal-binding</keyword>
<sequence length="351" mass="37932">MNKMNAVVSYGKNDFCIAEVEIPVPTDDEVLCRIKSVAICGSDPGLFSGHYASMGWPPSYPFIFGHEWTGEVIKTGKRVTSLRPGDRVAGEAHSGCGICRNCREGNYNLCLNYGNLLKGHRHYGFLVNGAYAQYGVFTAKSCTKIPDNVSYDDAALCDSAGTALQAVRLADIRQGETIAIYGPGPIGNLAMQIARTKGAHVIVIGRGARLEACLADGAHEVIDYEKHEPLERLAQLTGGMGADAVIECAGTDTAIYNSVMSARKNGRVVLVSMPKNKDLVMPVNTIVCNQIHVTGSRANPNCCPEILKLLAEGRIKTEHLITHRFPMTEMAEALDIFSKRKDGAVKVIVHP</sequence>
<dbReference type="InterPro" id="IPR011032">
    <property type="entry name" value="GroES-like_sf"/>
</dbReference>
<protein>
    <submittedName>
        <fullName evidence="6">Alcohol dehydrogenase catalytic domain-containing protein</fullName>
    </submittedName>
</protein>
<evidence type="ECO:0000313" key="7">
    <source>
        <dbReference type="Proteomes" id="UP001299546"/>
    </source>
</evidence>
<keyword evidence="3" id="KW-0560">Oxidoreductase</keyword>
<evidence type="ECO:0000259" key="5">
    <source>
        <dbReference type="SMART" id="SM00829"/>
    </source>
</evidence>
<keyword evidence="7" id="KW-1185">Reference proteome</keyword>
<dbReference type="InterPro" id="IPR050129">
    <property type="entry name" value="Zn_alcohol_dh"/>
</dbReference>
<keyword evidence="2 4" id="KW-0862">Zinc</keyword>
<dbReference type="InterPro" id="IPR036291">
    <property type="entry name" value="NAD(P)-bd_dom_sf"/>
</dbReference>
<dbReference type="PANTHER" id="PTHR43401:SF2">
    <property type="entry name" value="L-THREONINE 3-DEHYDROGENASE"/>
    <property type="match status" value="1"/>
</dbReference>
<dbReference type="Gene3D" id="3.90.180.10">
    <property type="entry name" value="Medium-chain alcohol dehydrogenases, catalytic domain"/>
    <property type="match status" value="1"/>
</dbReference>
<feature type="domain" description="Enoyl reductase (ER)" evidence="5">
    <location>
        <begin position="11"/>
        <end position="349"/>
    </location>
</feature>
<dbReference type="InterPro" id="IPR002328">
    <property type="entry name" value="ADH_Zn_CS"/>
</dbReference>
<evidence type="ECO:0000256" key="1">
    <source>
        <dbReference type="ARBA" id="ARBA00022723"/>
    </source>
</evidence>
<comment type="caution">
    <text evidence="6">The sequence shown here is derived from an EMBL/GenBank/DDBJ whole genome shotgun (WGS) entry which is preliminary data.</text>
</comment>
<dbReference type="EMBL" id="JAJCIS010000016">
    <property type="protein sequence ID" value="MCB7388887.1"/>
    <property type="molecule type" value="Genomic_DNA"/>
</dbReference>
<evidence type="ECO:0000256" key="3">
    <source>
        <dbReference type="ARBA" id="ARBA00023002"/>
    </source>
</evidence>
<name>A0ABS8DKK5_9FIRM</name>
<comment type="cofactor">
    <cofactor evidence="4">
        <name>Zn(2+)</name>
        <dbReference type="ChEBI" id="CHEBI:29105"/>
    </cofactor>
</comment>
<dbReference type="Gene3D" id="3.40.50.720">
    <property type="entry name" value="NAD(P)-binding Rossmann-like Domain"/>
    <property type="match status" value="1"/>
</dbReference>
<dbReference type="RefSeq" id="WP_082891624.1">
    <property type="nucleotide sequence ID" value="NZ_JAJCIQ010000016.1"/>
</dbReference>